<organism evidence="1 2">
    <name type="scientific">Funneliformis mosseae</name>
    <name type="common">Endomycorrhizal fungus</name>
    <name type="synonym">Glomus mosseae</name>
    <dbReference type="NCBI Taxonomy" id="27381"/>
    <lineage>
        <taxon>Eukaryota</taxon>
        <taxon>Fungi</taxon>
        <taxon>Fungi incertae sedis</taxon>
        <taxon>Mucoromycota</taxon>
        <taxon>Glomeromycotina</taxon>
        <taxon>Glomeromycetes</taxon>
        <taxon>Glomerales</taxon>
        <taxon>Glomeraceae</taxon>
        <taxon>Funneliformis</taxon>
    </lineage>
</organism>
<reference evidence="1" key="1">
    <citation type="submission" date="2021-06" db="EMBL/GenBank/DDBJ databases">
        <authorList>
            <person name="Kallberg Y."/>
            <person name="Tangrot J."/>
            <person name="Rosling A."/>
        </authorList>
    </citation>
    <scope>NUCLEOTIDE SEQUENCE</scope>
    <source>
        <strain evidence="1">87-6 pot B 2015</strain>
    </source>
</reference>
<keyword evidence="2" id="KW-1185">Reference proteome</keyword>
<dbReference type="EMBL" id="CAJVPP010019197">
    <property type="protein sequence ID" value="CAG8737381.1"/>
    <property type="molecule type" value="Genomic_DNA"/>
</dbReference>
<dbReference type="Proteomes" id="UP000789375">
    <property type="component" value="Unassembled WGS sequence"/>
</dbReference>
<comment type="caution">
    <text evidence="1">The sequence shown here is derived from an EMBL/GenBank/DDBJ whole genome shotgun (WGS) entry which is preliminary data.</text>
</comment>
<protein>
    <submittedName>
        <fullName evidence="1">9873_t:CDS:1</fullName>
    </submittedName>
</protein>
<name>A0A9N9IJH8_FUNMO</name>
<accession>A0A9N9IJH8</accession>
<feature type="non-terminal residue" evidence="1">
    <location>
        <position position="1"/>
    </location>
</feature>
<gene>
    <name evidence="1" type="ORF">FMOSSE_LOCUS15962</name>
</gene>
<dbReference type="AlphaFoldDB" id="A0A9N9IJH8"/>
<evidence type="ECO:0000313" key="1">
    <source>
        <dbReference type="EMBL" id="CAG8737381.1"/>
    </source>
</evidence>
<proteinExistence type="predicted"/>
<evidence type="ECO:0000313" key="2">
    <source>
        <dbReference type="Proteomes" id="UP000789375"/>
    </source>
</evidence>
<feature type="non-terminal residue" evidence="1">
    <location>
        <position position="43"/>
    </location>
</feature>
<sequence length="43" mass="4457">SRESFCESPCDACRACESSCESSCGSSCENFHGKSCKGPCGIS</sequence>